<accession>A0A452Q9P3</accession>
<dbReference type="Gene3D" id="3.40.50.2300">
    <property type="match status" value="1"/>
</dbReference>
<sequence>MESRRWSSGSQAGTDLPVFQSPCVNKPAGAANSLGNCLLSFSQRGISGQKEDIIPSWDWAGDIALRGTFWLLRWDSWGHIRAFGCAIFEENAAKDDRVFQLAVSDLSLNDDILQSEKITYSIKVIEANNPFQAVQEGELPRLLFKMLCLRFSWQSPS</sequence>
<evidence type="ECO:0000313" key="1">
    <source>
        <dbReference type="Ensembl" id="ENSUAMP00000001094.1"/>
    </source>
</evidence>
<protein>
    <submittedName>
        <fullName evidence="1">Uncharacterized protein</fullName>
    </submittedName>
</protein>
<evidence type="ECO:0000313" key="2">
    <source>
        <dbReference type="Proteomes" id="UP000291022"/>
    </source>
</evidence>
<name>A0A452Q9P3_URSAM</name>
<proteinExistence type="predicted"/>
<dbReference type="InterPro" id="IPR043373">
    <property type="entry name" value="IGluR_D"/>
</dbReference>
<dbReference type="Proteomes" id="UP000291022">
    <property type="component" value="Unassembled WGS sequence"/>
</dbReference>
<dbReference type="AlphaFoldDB" id="A0A452Q9P3"/>
<keyword evidence="2" id="KW-1185">Reference proteome</keyword>
<dbReference type="GeneTree" id="ENSGT00530000064550"/>
<dbReference type="PANTHER" id="PTHR36687:SF2">
    <property type="entry name" value="GLUTAMATE RECEPTOR IONOTROPIC, DELTA-1"/>
    <property type="match status" value="1"/>
</dbReference>
<organism evidence="1 2">
    <name type="scientific">Ursus americanus</name>
    <name type="common">American black bear</name>
    <name type="synonym">Euarctos americanus</name>
    <dbReference type="NCBI Taxonomy" id="9643"/>
    <lineage>
        <taxon>Eukaryota</taxon>
        <taxon>Metazoa</taxon>
        <taxon>Chordata</taxon>
        <taxon>Craniata</taxon>
        <taxon>Vertebrata</taxon>
        <taxon>Euteleostomi</taxon>
        <taxon>Mammalia</taxon>
        <taxon>Eutheria</taxon>
        <taxon>Laurasiatheria</taxon>
        <taxon>Carnivora</taxon>
        <taxon>Caniformia</taxon>
        <taxon>Ursidae</taxon>
        <taxon>Ursus</taxon>
    </lineage>
</organism>
<dbReference type="PANTHER" id="PTHR36687">
    <property type="entry name" value="GLUTAMATE RECEPTOR IONOTROPIC, DELTA-2-RELATED"/>
    <property type="match status" value="1"/>
</dbReference>
<reference evidence="1" key="3">
    <citation type="submission" date="2025-09" db="UniProtKB">
        <authorList>
            <consortium name="Ensembl"/>
        </authorList>
    </citation>
    <scope>IDENTIFICATION</scope>
</reference>
<dbReference type="STRING" id="9643.ENSUAMP00000001094"/>
<dbReference type="Ensembl" id="ENSUAMT00000001265.1">
    <property type="protein sequence ID" value="ENSUAMP00000001094.1"/>
    <property type="gene ID" value="ENSUAMG00000001054.1"/>
</dbReference>
<reference evidence="1" key="2">
    <citation type="submission" date="2025-08" db="UniProtKB">
        <authorList>
            <consortium name="Ensembl"/>
        </authorList>
    </citation>
    <scope>IDENTIFICATION</scope>
</reference>
<dbReference type="OMA" id="WGHIRAF"/>
<reference evidence="2" key="1">
    <citation type="submission" date="2016-06" db="EMBL/GenBank/DDBJ databases">
        <title>De novo assembly and RNA-Seq shows season-dependent expression and editing in black bear kidneys.</title>
        <authorList>
            <person name="Korstanje R."/>
            <person name="Srivastava A."/>
            <person name="Sarsani V.K."/>
            <person name="Sheehan S.M."/>
            <person name="Seger R.L."/>
            <person name="Barter M.E."/>
            <person name="Lindqvist C."/>
            <person name="Brody L.C."/>
            <person name="Mullikin J.C."/>
        </authorList>
    </citation>
    <scope>NUCLEOTIDE SEQUENCE [LARGE SCALE GENOMIC DNA]</scope>
</reference>